<evidence type="ECO:0000313" key="2">
    <source>
        <dbReference type="Proteomes" id="UP001169027"/>
    </source>
</evidence>
<sequence>MGQARNKQRAAFAVELVEEWENEDCVNFAVALARLTDWLLHVDWWSTSRTPRDDEIKPMRVYVANSDDLVFDVRGVRTIFEFNERIIMKAVPRVATGPGGVLTRFYDEERLASLPLRFQPSEAKIALAIEAIRANQQFLSAIPPRTAPFIPASEAAHFTFGRCAPFAEAMHQLTGLQPTAMLAKRFSQKFEGTERGENGYFHSVVIHPDGIAEDSWGRSSLTEIAARFGVLEFAVSSEAQAQVVERLRRNSGDRYEAAFDRAKQLILAHRR</sequence>
<proteinExistence type="predicted"/>
<accession>A0ABT8SFY4</accession>
<dbReference type="RefSeq" id="WP_301814425.1">
    <property type="nucleotide sequence ID" value="NZ_JAUJZH010000027.1"/>
</dbReference>
<comment type="caution">
    <text evidence="1">The sequence shown here is derived from an EMBL/GenBank/DDBJ whole genome shotgun (WGS) entry which is preliminary data.</text>
</comment>
<protein>
    <submittedName>
        <fullName evidence="1">Uncharacterized protein</fullName>
    </submittedName>
</protein>
<gene>
    <name evidence="1" type="ORF">Q2T77_29310</name>
</gene>
<reference evidence="1" key="1">
    <citation type="submission" date="2023-06" db="EMBL/GenBank/DDBJ databases">
        <authorList>
            <person name="Jiang Y."/>
            <person name="Liu Q."/>
        </authorList>
    </citation>
    <scope>NUCLEOTIDE SEQUENCE</scope>
    <source>
        <strain evidence="1">CGMCC 1.12090</strain>
    </source>
</reference>
<dbReference type="Proteomes" id="UP001169027">
    <property type="component" value="Unassembled WGS sequence"/>
</dbReference>
<keyword evidence="2" id="KW-1185">Reference proteome</keyword>
<name>A0ABT8SFY4_9BURK</name>
<organism evidence="1 2">
    <name type="scientific">Variovorax ginsengisoli</name>
    <dbReference type="NCBI Taxonomy" id="363844"/>
    <lineage>
        <taxon>Bacteria</taxon>
        <taxon>Pseudomonadati</taxon>
        <taxon>Pseudomonadota</taxon>
        <taxon>Betaproteobacteria</taxon>
        <taxon>Burkholderiales</taxon>
        <taxon>Comamonadaceae</taxon>
        <taxon>Variovorax</taxon>
    </lineage>
</organism>
<dbReference type="EMBL" id="JAUKVY010000027">
    <property type="protein sequence ID" value="MDO1536391.1"/>
    <property type="molecule type" value="Genomic_DNA"/>
</dbReference>
<evidence type="ECO:0000313" key="1">
    <source>
        <dbReference type="EMBL" id="MDO1536391.1"/>
    </source>
</evidence>